<gene>
    <name evidence="2" type="ORF">TrLO_g13906</name>
</gene>
<dbReference type="Proteomes" id="UP001165122">
    <property type="component" value="Unassembled WGS sequence"/>
</dbReference>
<feature type="region of interest" description="Disordered" evidence="1">
    <location>
        <begin position="105"/>
        <end position="186"/>
    </location>
</feature>
<evidence type="ECO:0000313" key="2">
    <source>
        <dbReference type="EMBL" id="GMH50276.1"/>
    </source>
</evidence>
<keyword evidence="3" id="KW-1185">Reference proteome</keyword>
<feature type="compositionally biased region" description="Acidic residues" evidence="1">
    <location>
        <begin position="143"/>
        <end position="159"/>
    </location>
</feature>
<feature type="compositionally biased region" description="Basic and acidic residues" evidence="1">
    <location>
        <begin position="1"/>
        <end position="19"/>
    </location>
</feature>
<proteinExistence type="predicted"/>
<feature type="compositionally biased region" description="Acidic residues" evidence="1">
    <location>
        <begin position="21"/>
        <end position="30"/>
    </location>
</feature>
<organism evidence="2 3">
    <name type="scientific">Triparma laevis f. longispina</name>
    <dbReference type="NCBI Taxonomy" id="1714387"/>
    <lineage>
        <taxon>Eukaryota</taxon>
        <taxon>Sar</taxon>
        <taxon>Stramenopiles</taxon>
        <taxon>Ochrophyta</taxon>
        <taxon>Bolidophyceae</taxon>
        <taxon>Parmales</taxon>
        <taxon>Triparmaceae</taxon>
        <taxon>Triparma</taxon>
    </lineage>
</organism>
<evidence type="ECO:0000256" key="1">
    <source>
        <dbReference type="SAM" id="MobiDB-lite"/>
    </source>
</evidence>
<protein>
    <submittedName>
        <fullName evidence="2">Uncharacterized protein</fullName>
    </submittedName>
</protein>
<evidence type="ECO:0000313" key="3">
    <source>
        <dbReference type="Proteomes" id="UP001165122"/>
    </source>
</evidence>
<dbReference type="AlphaFoldDB" id="A0A9W6ZDN0"/>
<comment type="caution">
    <text evidence="2">The sequence shown here is derived from an EMBL/GenBank/DDBJ whole genome shotgun (WGS) entry which is preliminary data.</text>
</comment>
<name>A0A9W6ZDN0_9STRA</name>
<dbReference type="EMBL" id="BRXW01000394">
    <property type="protein sequence ID" value="GMH50276.1"/>
    <property type="molecule type" value="Genomic_DNA"/>
</dbReference>
<feature type="compositionally biased region" description="Acidic residues" evidence="1">
    <location>
        <begin position="119"/>
        <end position="129"/>
    </location>
</feature>
<reference evidence="3" key="1">
    <citation type="journal article" date="2023" name="Commun. Biol.">
        <title>Genome analysis of Parmales, the sister group of diatoms, reveals the evolutionary specialization of diatoms from phago-mixotrophs to photoautotrophs.</title>
        <authorList>
            <person name="Ban H."/>
            <person name="Sato S."/>
            <person name="Yoshikawa S."/>
            <person name="Yamada K."/>
            <person name="Nakamura Y."/>
            <person name="Ichinomiya M."/>
            <person name="Sato N."/>
            <person name="Blanc-Mathieu R."/>
            <person name="Endo H."/>
            <person name="Kuwata A."/>
            <person name="Ogata H."/>
        </authorList>
    </citation>
    <scope>NUCLEOTIDE SEQUENCE [LARGE SCALE GENOMIC DNA]</scope>
    <source>
        <strain evidence="3">NIES 3700</strain>
    </source>
</reference>
<feature type="region of interest" description="Disordered" evidence="1">
    <location>
        <begin position="1"/>
        <end position="34"/>
    </location>
</feature>
<accession>A0A9W6ZDN0</accession>
<sequence length="186" mass="20798">MEERRRGGVEWGWEGKVEGGENLDSDWEDNEGAKPVEVGTRIKSCGSGTSGEVYVNETGDQEYFACTVVGARLTASGSIVYDLGYDDGDEACNVSSEMILVKSRVKSKTKTKTKAKDEVEVEESEEESYSDSNWGDEARDEREESENSDNDWGEEEEEEVKAKSGQRPQVTKPEDNEEPIFLKPYQ</sequence>